<dbReference type="HOGENOM" id="CLU_2573187_0_0_1"/>
<feature type="chain" id="PRO_5003087659" evidence="1">
    <location>
        <begin position="20"/>
        <end position="89"/>
    </location>
</feature>
<evidence type="ECO:0000259" key="2">
    <source>
        <dbReference type="Pfam" id="PF04083"/>
    </source>
</evidence>
<reference evidence="3" key="4">
    <citation type="submission" date="2025-09" db="UniProtKB">
        <authorList>
            <consortium name="Ensembl"/>
        </authorList>
    </citation>
    <scope>IDENTIFICATION</scope>
    <source>
        <strain evidence="3">C57BL/6J</strain>
    </source>
</reference>
<evidence type="ECO:0000256" key="1">
    <source>
        <dbReference type="SAM" id="SignalP"/>
    </source>
</evidence>
<feature type="signal peptide" evidence="1">
    <location>
        <begin position="1"/>
        <end position="19"/>
    </location>
</feature>
<dbReference type="GeneTree" id="ENSGT00940000161695"/>
<dbReference type="Pfam" id="PF04083">
    <property type="entry name" value="Abhydro_lipase"/>
    <property type="match status" value="1"/>
</dbReference>
<evidence type="ECO:0000313" key="4">
    <source>
        <dbReference type="MGI" id="MGI:1917416"/>
    </source>
</evidence>
<protein>
    <submittedName>
        <fullName evidence="3">Lipase, family member N</fullName>
    </submittedName>
</protein>
<name>D6RJJ5_MOUSE</name>
<dbReference type="InterPro" id="IPR029058">
    <property type="entry name" value="AB_hydrolase_fold"/>
</dbReference>
<dbReference type="ESTHER" id="mouse-LIPN">
    <property type="family name" value="Acidic_Lipase"/>
</dbReference>
<dbReference type="ExpressionAtlas" id="D6RJJ5">
    <property type="expression patterns" value="baseline and differential"/>
</dbReference>
<reference evidence="3 5" key="1">
    <citation type="journal article" date="2009" name="PLoS Biol.">
        <title>Lineage-specific biology revealed by a finished genome assembly of the mouse.</title>
        <authorList>
            <consortium name="Mouse Genome Sequencing Consortium"/>
            <person name="Church D.M."/>
            <person name="Goodstadt L."/>
            <person name="Hillier L.W."/>
            <person name="Zody M.C."/>
            <person name="Goldstein S."/>
            <person name="She X."/>
            <person name="Bult C.J."/>
            <person name="Agarwala R."/>
            <person name="Cherry J.L."/>
            <person name="DiCuccio M."/>
            <person name="Hlavina W."/>
            <person name="Kapustin Y."/>
            <person name="Meric P."/>
            <person name="Maglott D."/>
            <person name="Birtle Z."/>
            <person name="Marques A.C."/>
            <person name="Graves T."/>
            <person name="Zhou S."/>
            <person name="Teague B."/>
            <person name="Potamousis K."/>
            <person name="Churas C."/>
            <person name="Place M."/>
            <person name="Herschleb J."/>
            <person name="Runnheim R."/>
            <person name="Forrest D."/>
            <person name="Amos-Landgraf J."/>
            <person name="Schwartz D.C."/>
            <person name="Cheng Z."/>
            <person name="Lindblad-Toh K."/>
            <person name="Eichler E.E."/>
            <person name="Ponting C.P."/>
        </authorList>
    </citation>
    <scope>NUCLEOTIDE SEQUENCE [LARGE SCALE GENOMIC DNA]</scope>
    <source>
        <strain evidence="3 5">C57BL/6J</strain>
    </source>
</reference>
<evidence type="ECO:0000313" key="5">
    <source>
        <dbReference type="Proteomes" id="UP000000589"/>
    </source>
</evidence>
<reference evidence="3" key="3">
    <citation type="submission" date="2025-08" db="UniProtKB">
        <authorList>
            <consortium name="Ensembl"/>
        </authorList>
    </citation>
    <scope>IDENTIFICATION</scope>
    <source>
        <strain evidence="3">C57BL/6J</strain>
    </source>
</reference>
<dbReference type="SMR" id="D6RJJ5"/>
<dbReference type="VEuPathDB" id="HostDB:ENSMUSG00000024770"/>
<sequence length="89" mass="9894">MPMMWLFLTTACLIPGTLSAGGFLDFENKVNPEVWMNASEIIMYNGYPSEEYDVTTADGYILAINRIPHGRAQTGQTASMKWPNMTSQG</sequence>
<dbReference type="GO" id="GO:0006629">
    <property type="term" value="P:lipid metabolic process"/>
    <property type="evidence" value="ECO:0007669"/>
    <property type="project" value="InterPro"/>
</dbReference>
<organism evidence="3 5">
    <name type="scientific">Mus musculus</name>
    <name type="common">Mouse</name>
    <dbReference type="NCBI Taxonomy" id="10090"/>
    <lineage>
        <taxon>Eukaryota</taxon>
        <taxon>Metazoa</taxon>
        <taxon>Chordata</taxon>
        <taxon>Craniata</taxon>
        <taxon>Vertebrata</taxon>
        <taxon>Euteleostomi</taxon>
        <taxon>Mammalia</taxon>
        <taxon>Eutheria</taxon>
        <taxon>Euarchontoglires</taxon>
        <taxon>Glires</taxon>
        <taxon>Rodentia</taxon>
        <taxon>Myomorpha</taxon>
        <taxon>Muroidea</taxon>
        <taxon>Muridae</taxon>
        <taxon>Murinae</taxon>
        <taxon>Mus</taxon>
        <taxon>Mus</taxon>
    </lineage>
</organism>
<accession>D6RJJ5</accession>
<proteinExistence type="predicted"/>
<dbReference type="Ensembl" id="ENSMUST00000148821.2">
    <property type="protein sequence ID" value="ENSMUSP00000120184.2"/>
    <property type="gene ID" value="ENSMUSG00000024770.15"/>
</dbReference>
<evidence type="ECO:0000313" key="3">
    <source>
        <dbReference type="Ensembl" id="ENSMUSP00000120184.2"/>
    </source>
</evidence>
<dbReference type="AlphaFoldDB" id="D6RJJ5"/>
<dbReference type="Antibodypedia" id="48305">
    <property type="antibodies" value="66 antibodies from 11 providers"/>
</dbReference>
<dbReference type="PANTHER" id="PTHR11005">
    <property type="entry name" value="LYSOSOMAL ACID LIPASE-RELATED"/>
    <property type="match status" value="1"/>
</dbReference>
<dbReference type="Proteomes" id="UP000000589">
    <property type="component" value="Chromosome 19"/>
</dbReference>
<reference evidence="3 5" key="2">
    <citation type="journal article" date="2011" name="PLoS Biol.">
        <title>Modernizing reference genome assemblies.</title>
        <authorList>
            <person name="Church D.M."/>
            <person name="Schneider V.A."/>
            <person name="Graves T."/>
            <person name="Auger K."/>
            <person name="Cunningham F."/>
            <person name="Bouk N."/>
            <person name="Chen H.C."/>
            <person name="Agarwala R."/>
            <person name="McLaren W.M."/>
            <person name="Ritchie G.R."/>
            <person name="Albracht D."/>
            <person name="Kremitzki M."/>
            <person name="Rock S."/>
            <person name="Kotkiewicz H."/>
            <person name="Kremitzki C."/>
            <person name="Wollam A."/>
            <person name="Trani L."/>
            <person name="Fulton L."/>
            <person name="Fulton R."/>
            <person name="Matthews L."/>
            <person name="Whitehead S."/>
            <person name="Chow W."/>
            <person name="Torrance J."/>
            <person name="Dunn M."/>
            <person name="Harden G."/>
            <person name="Threadgold G."/>
            <person name="Wood J."/>
            <person name="Collins J."/>
            <person name="Heath P."/>
            <person name="Griffiths G."/>
            <person name="Pelan S."/>
            <person name="Grafham D."/>
            <person name="Eichler E.E."/>
            <person name="Weinstock G."/>
            <person name="Mardis E.R."/>
            <person name="Wilson R.K."/>
            <person name="Howe K."/>
            <person name="Flicek P."/>
            <person name="Hubbard T."/>
        </authorList>
    </citation>
    <scope>NUCLEOTIDE SEQUENCE [LARGE SCALE GENOMIC DNA]</scope>
    <source>
        <strain evidence="3 5">C57BL/6J</strain>
    </source>
</reference>
<dbReference type="MGI" id="MGI:1917416">
    <property type="gene designation" value="Lipn"/>
</dbReference>
<dbReference type="Gene3D" id="3.40.50.1820">
    <property type="entry name" value="alpha/beta hydrolase"/>
    <property type="match status" value="1"/>
</dbReference>
<dbReference type="Bgee" id="ENSMUSG00000024770">
    <property type="expression patterns" value="Expressed in lumbar subsegment of spinal cord and 14 other cell types or tissues"/>
</dbReference>
<dbReference type="SUPFAM" id="SSF53474">
    <property type="entry name" value="alpha/beta-Hydrolases"/>
    <property type="match status" value="1"/>
</dbReference>
<dbReference type="AGR" id="MGI:1917416"/>
<keyword evidence="5" id="KW-1185">Reference proteome</keyword>
<feature type="domain" description="Partial AB-hydrolase lipase" evidence="2">
    <location>
        <begin position="39"/>
        <end position="77"/>
    </location>
</feature>
<gene>
    <name evidence="3 4" type="primary">Lipn</name>
</gene>
<dbReference type="InterPro" id="IPR006693">
    <property type="entry name" value="AB_hydrolase_lipase"/>
</dbReference>
<keyword evidence="1" id="KW-0732">Signal</keyword>